<dbReference type="EMBL" id="CP163440">
    <property type="protein sequence ID" value="XDQ59376.1"/>
    <property type="molecule type" value="Genomic_DNA"/>
</dbReference>
<dbReference type="SUPFAM" id="SSF56349">
    <property type="entry name" value="DNA breaking-rejoining enzymes"/>
    <property type="match status" value="1"/>
</dbReference>
<sequence>MAIRVEEDAEWALGLEEARPRPVQLTVGGTYADRSASARPLRRPTKNGRSVGVEWWTKLRQQRAAPVGPPVLEAQVHGQVPLFTVPRVLGDATISAIVGRPVAGWEQVRPVIEAMEAEHGLTAGWRRKVAEMVRLALAVREAEGAERLPEAMLRDLPANGDVVRLILLRAGLLHEAPKPMRFSGRNQPARTPYSTDLAPLPPRAPRQCADCHAWIPAGRRAGFVCDPCRHWRERTERGRCCRCSRDGLALRDGRCRSCHPYRLLDEARPASQRFTQLVISMPTGKGGPFEAFPVGDSEVPNYDERRPALHTSHGQMLLFTIRRDWAPVLARLRSMPLGEPPLTATARRLAEDFTRTRPGQRPDYRKNTRTLTILLYWLGADTAVFERDVYDLAGIDVNLAAKPVCQFLRVRGLLVEDPTLHRDADLAWIKSALTALPEPVASEVSTWVKAMREQGPREGEPRGYDGIRRYLTNLQPTLASWTTTDGVTSLREITKDQVEAVVDGVSGYARRGLATALRSLFRALKRERMIFRNPARDLPVGDIKGIPKSIPSDLLMGLLDQATTPLGRLVVALAAVHALPGKEIRTLHTTGLDLSRGTLEVRRGLLRHTLYLEELTHQLAADWTVYRHQRWPASSNPHLLVSQKSAVDPDHPPVSIGLLSGALPRGLTLSGLRQDRILNEAAESADPLRLMRLFGITEQTAMRYVTAAHPERTAKLPR</sequence>
<feature type="compositionally biased region" description="Polar residues" evidence="1">
    <location>
        <begin position="184"/>
        <end position="194"/>
    </location>
</feature>
<feature type="region of interest" description="Disordered" evidence="1">
    <location>
        <begin position="179"/>
        <end position="198"/>
    </location>
</feature>
<dbReference type="RefSeq" id="WP_369253767.1">
    <property type="nucleotide sequence ID" value="NZ_CP163440.1"/>
</dbReference>
<reference evidence="2" key="1">
    <citation type="submission" date="2024-07" db="EMBL/GenBank/DDBJ databases">
        <authorList>
            <person name="Yu S.T."/>
        </authorList>
    </citation>
    <scope>NUCLEOTIDE SEQUENCE</scope>
    <source>
        <strain evidence="2">R35</strain>
    </source>
</reference>
<organism evidence="2">
    <name type="scientific">Streptomyces sp. R35</name>
    <dbReference type="NCBI Taxonomy" id="3238630"/>
    <lineage>
        <taxon>Bacteria</taxon>
        <taxon>Bacillati</taxon>
        <taxon>Actinomycetota</taxon>
        <taxon>Actinomycetes</taxon>
        <taxon>Kitasatosporales</taxon>
        <taxon>Streptomycetaceae</taxon>
        <taxon>Streptomyces</taxon>
    </lineage>
</organism>
<accession>A0AB39RYX2</accession>
<evidence type="ECO:0000256" key="1">
    <source>
        <dbReference type="SAM" id="MobiDB-lite"/>
    </source>
</evidence>
<dbReference type="GO" id="GO:0003677">
    <property type="term" value="F:DNA binding"/>
    <property type="evidence" value="ECO:0007669"/>
    <property type="project" value="InterPro"/>
</dbReference>
<dbReference type="AlphaFoldDB" id="A0AB39RYX2"/>
<name>A0AB39RYX2_9ACTN</name>
<evidence type="ECO:0008006" key="3">
    <source>
        <dbReference type="Google" id="ProtNLM"/>
    </source>
</evidence>
<proteinExistence type="predicted"/>
<gene>
    <name evidence="2" type="ORF">AB5J50_00320</name>
</gene>
<dbReference type="InterPro" id="IPR011010">
    <property type="entry name" value="DNA_brk_join_enz"/>
</dbReference>
<protein>
    <recommendedName>
        <fullName evidence="3">Site-specific integrase</fullName>
    </recommendedName>
</protein>
<evidence type="ECO:0000313" key="2">
    <source>
        <dbReference type="EMBL" id="XDQ59376.1"/>
    </source>
</evidence>